<protein>
    <recommendedName>
        <fullName evidence="1">DUF7882 domain-containing protein</fullName>
    </recommendedName>
</protein>
<dbReference type="Proteomes" id="UP000515934">
    <property type="component" value="Chromosome"/>
</dbReference>
<dbReference type="Pfam" id="PF25355">
    <property type="entry name" value="DUF7882"/>
    <property type="match status" value="1"/>
</dbReference>
<reference evidence="2 3" key="1">
    <citation type="submission" date="2020-08" db="EMBL/GenBank/DDBJ databases">
        <title>Genome sequence of Leucobacter denitrificans KACC 14055T.</title>
        <authorList>
            <person name="Hyun D.-W."/>
            <person name="Bae J.-W."/>
        </authorList>
    </citation>
    <scope>NUCLEOTIDE SEQUENCE [LARGE SCALE GENOMIC DNA]</scope>
    <source>
        <strain evidence="2 3">KACC 14055</strain>
    </source>
</reference>
<keyword evidence="3" id="KW-1185">Reference proteome</keyword>
<dbReference type="EMBL" id="CP060716">
    <property type="protein sequence ID" value="QNN63357.1"/>
    <property type="molecule type" value="Genomic_DNA"/>
</dbReference>
<proteinExistence type="predicted"/>
<accession>A0A7G9S682</accession>
<evidence type="ECO:0000313" key="3">
    <source>
        <dbReference type="Proteomes" id="UP000515934"/>
    </source>
</evidence>
<evidence type="ECO:0000259" key="1">
    <source>
        <dbReference type="Pfam" id="PF25355"/>
    </source>
</evidence>
<dbReference type="KEGG" id="ldn:H9L06_03260"/>
<organism evidence="2 3">
    <name type="scientific">Leucobacter denitrificans</name>
    <dbReference type="NCBI Taxonomy" id="683042"/>
    <lineage>
        <taxon>Bacteria</taxon>
        <taxon>Bacillati</taxon>
        <taxon>Actinomycetota</taxon>
        <taxon>Actinomycetes</taxon>
        <taxon>Micrococcales</taxon>
        <taxon>Microbacteriaceae</taxon>
        <taxon>Leucobacter</taxon>
    </lineage>
</organism>
<dbReference type="InterPro" id="IPR057204">
    <property type="entry name" value="DUF7882"/>
</dbReference>
<gene>
    <name evidence="2" type="ORF">H9L06_03260</name>
</gene>
<dbReference type="RefSeq" id="WP_187555824.1">
    <property type="nucleotide sequence ID" value="NZ_CP060716.1"/>
</dbReference>
<name>A0A7G9S682_9MICO</name>
<feature type="domain" description="DUF7882" evidence="1">
    <location>
        <begin position="1"/>
        <end position="96"/>
    </location>
</feature>
<evidence type="ECO:0000313" key="2">
    <source>
        <dbReference type="EMBL" id="QNN63357.1"/>
    </source>
</evidence>
<sequence length="106" mass="12089">MGFLMYGGTQEYEFEDRTLAHLKVAITIKLRRQESFLMSWTNPAEKGGGRVSIWLTPNVPLTFRFNGSRPPQLDKTWLAVLNELSNTPRGLVVITEDEARRHAAEN</sequence>
<dbReference type="AlphaFoldDB" id="A0A7G9S682"/>